<dbReference type="CDD" id="cd06911">
    <property type="entry name" value="VirB9_CagX_TrbG"/>
    <property type="match status" value="1"/>
</dbReference>
<evidence type="ECO:0000256" key="4">
    <source>
        <dbReference type="SAM" id="SignalP"/>
    </source>
</evidence>
<evidence type="ECO:0000256" key="2">
    <source>
        <dbReference type="ARBA" id="ARBA00022729"/>
    </source>
</evidence>
<accession>A0A7H9CLK8</accession>
<evidence type="ECO:0000313" key="5">
    <source>
        <dbReference type="EMBL" id="QLI05134.1"/>
    </source>
</evidence>
<dbReference type="Gene3D" id="2.60.40.2500">
    <property type="match status" value="1"/>
</dbReference>
<reference evidence="5 6" key="1">
    <citation type="submission" date="2020-02" db="EMBL/GenBank/DDBJ databases">
        <title>Complete genome sequence of the novel Campylobacter species Candidatus Campylobacter infans.</title>
        <authorList>
            <person name="Duim B."/>
            <person name="Zomer A."/>
            <person name="van der Graaf L."/>
            <person name="Wagenaar J."/>
        </authorList>
    </citation>
    <scope>NUCLEOTIDE SEQUENCE [LARGE SCALE GENOMIC DNA]</scope>
    <source>
        <strain evidence="5 6">19S00001</strain>
    </source>
</reference>
<dbReference type="AlphaFoldDB" id="A0A7H9CLK8"/>
<evidence type="ECO:0000256" key="1">
    <source>
        <dbReference type="ARBA" id="ARBA00006135"/>
    </source>
</evidence>
<evidence type="ECO:0000313" key="6">
    <source>
        <dbReference type="Proteomes" id="UP000509414"/>
    </source>
</evidence>
<dbReference type="InterPro" id="IPR033645">
    <property type="entry name" value="VirB9/CagX/TrbG_C"/>
</dbReference>
<proteinExistence type="inferred from homology"/>
<dbReference type="RefSeq" id="WP_179975708.1">
    <property type="nucleotide sequence ID" value="NZ_CP049075.1"/>
</dbReference>
<keyword evidence="3" id="KW-0175">Coiled coil</keyword>
<dbReference type="Proteomes" id="UP000509414">
    <property type="component" value="Chromosome"/>
</dbReference>
<keyword evidence="6" id="KW-1185">Reference proteome</keyword>
<feature type="coiled-coil region" evidence="3">
    <location>
        <begin position="52"/>
        <end position="89"/>
    </location>
</feature>
<feature type="chain" id="PRO_5028894543" evidence="4">
    <location>
        <begin position="19"/>
        <end position="367"/>
    </location>
</feature>
<dbReference type="EMBL" id="CP049075">
    <property type="protein sequence ID" value="QLI05134.1"/>
    <property type="molecule type" value="Genomic_DNA"/>
</dbReference>
<feature type="signal peptide" evidence="4">
    <location>
        <begin position="1"/>
        <end position="18"/>
    </location>
</feature>
<comment type="similarity">
    <text evidence="1">Belongs to the TrbG/VirB9 family.</text>
</comment>
<gene>
    <name evidence="5" type="ORF">CINF_0612</name>
</gene>
<dbReference type="InterPro" id="IPR010258">
    <property type="entry name" value="Conjugal_tfr_TrbG/VirB9/CagX"/>
</dbReference>
<protein>
    <submittedName>
        <fullName evidence="5">P-type type IV conjugative transfer system translocation pore protein TrbG/VirB9</fullName>
    </submittedName>
</protein>
<sequence>MKKIFCLNLLAFSLYANNGESIFATNQEHNPQNIIKSSIAVNSNSSYTQNSAQLYEQAEQNLAQEFEQIRQAQEEIKQLQQGRKSKNNSKNNNEDEISANELELIKQAMRNQDLKALQKNFFNKNYSGFENTSEIEFQPNKTHKIRTRFAMATTLIFDSDIDSFIVGDKNFKAEAVPNTPSALVIKPLLIGIDTSLTIFTKDKNIHTFYLYSTDYKSKDNPKFLIHIKSNNQATQDNAEQTNNDYFVIKDGIAEVKVKKSDINDNYTQKYKKANSWLVAEEIFSDKKFTYFKYSKDKLPQIPTIFAVIDKQDSPIETRTIGDYIIAETTNPKFTIKSGDSYICVENTQKQTRTQNKANFNTTKSEQK</sequence>
<name>A0A7H9CLK8_9BACT</name>
<dbReference type="InterPro" id="IPR038161">
    <property type="entry name" value="VirB9/CagX/TrbG_C_sf"/>
</dbReference>
<dbReference type="Pfam" id="PF03524">
    <property type="entry name" value="CagX"/>
    <property type="match status" value="1"/>
</dbReference>
<dbReference type="KEGG" id="cinf:CINF_0612"/>
<organism evidence="5 6">
    <name type="scientific">Candidatus Campylobacter infans</name>
    <dbReference type="NCBI Taxonomy" id="2561898"/>
    <lineage>
        <taxon>Bacteria</taxon>
        <taxon>Pseudomonadati</taxon>
        <taxon>Campylobacterota</taxon>
        <taxon>Epsilonproteobacteria</taxon>
        <taxon>Campylobacterales</taxon>
        <taxon>Campylobacteraceae</taxon>
        <taxon>Campylobacter</taxon>
    </lineage>
</organism>
<evidence type="ECO:0000256" key="3">
    <source>
        <dbReference type="SAM" id="Coils"/>
    </source>
</evidence>
<keyword evidence="2 4" id="KW-0732">Signal</keyword>